<keyword evidence="9 10" id="KW-0326">Glycosidase</keyword>
<dbReference type="PRINTS" id="PR00748">
    <property type="entry name" value="MELIBIASE"/>
</dbReference>
<evidence type="ECO:0000256" key="8">
    <source>
        <dbReference type="ARBA" id="ARBA00023157"/>
    </source>
</evidence>
<evidence type="ECO:0000256" key="11">
    <source>
        <dbReference type="SAM" id="SignalP"/>
    </source>
</evidence>
<dbReference type="RefSeq" id="XP_007416081.1">
    <property type="nucleotide sequence ID" value="XM_007416019.1"/>
</dbReference>
<dbReference type="AlphaFoldDB" id="F4S416"/>
<evidence type="ECO:0000256" key="10">
    <source>
        <dbReference type="RuleBase" id="RU361168"/>
    </source>
</evidence>
<dbReference type="EC" id="3.2.1.22" evidence="4 10"/>
<evidence type="ECO:0000256" key="3">
    <source>
        <dbReference type="ARBA" id="ARBA00009743"/>
    </source>
</evidence>
<dbReference type="Proteomes" id="UP000001072">
    <property type="component" value="Unassembled WGS sequence"/>
</dbReference>
<dbReference type="InterPro" id="IPR006215">
    <property type="entry name" value="Glyco_hydro_melibiase"/>
</dbReference>
<dbReference type="InterPro" id="IPR013780">
    <property type="entry name" value="Glyco_hydro_b"/>
</dbReference>
<dbReference type="Gene3D" id="3.20.20.70">
    <property type="entry name" value="Aldolase class I"/>
    <property type="match status" value="1"/>
</dbReference>
<dbReference type="PANTHER" id="PTHR11452:SF75">
    <property type="entry name" value="ALPHA-GALACTOSIDASE MEL1"/>
    <property type="match status" value="1"/>
</dbReference>
<dbReference type="InterPro" id="IPR017853">
    <property type="entry name" value="GH"/>
</dbReference>
<dbReference type="GO" id="GO:0005995">
    <property type="term" value="P:melibiose catabolic process"/>
    <property type="evidence" value="ECO:0007669"/>
    <property type="project" value="UniProtKB-ARBA"/>
</dbReference>
<organism evidence="13">
    <name type="scientific">Melampsora larici-populina (strain 98AG31 / pathotype 3-4-7)</name>
    <name type="common">Poplar leaf rust fungus</name>
    <dbReference type="NCBI Taxonomy" id="747676"/>
    <lineage>
        <taxon>Eukaryota</taxon>
        <taxon>Fungi</taxon>
        <taxon>Dikarya</taxon>
        <taxon>Basidiomycota</taxon>
        <taxon>Pucciniomycotina</taxon>
        <taxon>Pucciniomycetes</taxon>
        <taxon>Pucciniales</taxon>
        <taxon>Melampsoraceae</taxon>
        <taxon>Melampsora</taxon>
    </lineage>
</organism>
<comment type="subcellular location">
    <subcellularLocation>
        <location evidence="2">Secreted</location>
    </subcellularLocation>
</comment>
<reference evidence="13" key="1">
    <citation type="journal article" date="2011" name="Proc. Natl. Acad. Sci. U.S.A.">
        <title>Obligate biotrophy features unraveled by the genomic analysis of rust fungi.</title>
        <authorList>
            <person name="Duplessis S."/>
            <person name="Cuomo C.A."/>
            <person name="Lin Y.-C."/>
            <person name="Aerts A."/>
            <person name="Tisserant E."/>
            <person name="Veneault-Fourrey C."/>
            <person name="Joly D.L."/>
            <person name="Hacquard S."/>
            <person name="Amselem J."/>
            <person name="Cantarel B.L."/>
            <person name="Chiu R."/>
            <person name="Coutinho P.M."/>
            <person name="Feau N."/>
            <person name="Field M."/>
            <person name="Frey P."/>
            <person name="Gelhaye E."/>
            <person name="Goldberg J."/>
            <person name="Grabherr M.G."/>
            <person name="Kodira C.D."/>
            <person name="Kohler A."/>
            <person name="Kuees U."/>
            <person name="Lindquist E.A."/>
            <person name="Lucas S.M."/>
            <person name="Mago R."/>
            <person name="Mauceli E."/>
            <person name="Morin E."/>
            <person name="Murat C."/>
            <person name="Pangilinan J.L."/>
            <person name="Park R."/>
            <person name="Pearson M."/>
            <person name="Quesneville H."/>
            <person name="Rouhier N."/>
            <person name="Sakthikumar S."/>
            <person name="Salamov A.A."/>
            <person name="Schmutz J."/>
            <person name="Selles B."/>
            <person name="Shapiro H."/>
            <person name="Tanguay P."/>
            <person name="Tuskan G.A."/>
            <person name="Henrissat B."/>
            <person name="Van de Peer Y."/>
            <person name="Rouze P."/>
            <person name="Ellis J.G."/>
            <person name="Dodds P.N."/>
            <person name="Schein J.E."/>
            <person name="Zhong S."/>
            <person name="Hamelin R.C."/>
            <person name="Grigoriev I.V."/>
            <person name="Szabo L.J."/>
            <person name="Martin F."/>
        </authorList>
    </citation>
    <scope>NUCLEOTIDE SEQUENCE [LARGE SCALE GENOMIC DNA]</scope>
    <source>
        <strain evidence="13">98AG31 / pathotype 3-4-7</strain>
    </source>
</reference>
<dbReference type="Pfam" id="PF16499">
    <property type="entry name" value="Melibiase_2"/>
    <property type="match status" value="1"/>
</dbReference>
<keyword evidence="5" id="KW-0964">Secreted</keyword>
<dbReference type="OrthoDB" id="5795902at2759"/>
<evidence type="ECO:0000256" key="6">
    <source>
        <dbReference type="ARBA" id="ARBA00022729"/>
    </source>
</evidence>
<dbReference type="PANTHER" id="PTHR11452">
    <property type="entry name" value="ALPHA-GALACTOSIDASE/ALPHA-N-ACETYLGALACTOSAMINIDASE"/>
    <property type="match status" value="1"/>
</dbReference>
<proteinExistence type="inferred from homology"/>
<dbReference type="GO" id="GO:0005576">
    <property type="term" value="C:extracellular region"/>
    <property type="evidence" value="ECO:0007669"/>
    <property type="project" value="UniProtKB-SubCell"/>
</dbReference>
<keyword evidence="6 11" id="KW-0732">Signal</keyword>
<dbReference type="KEGG" id="mlr:MELLADRAFT_39639"/>
<feature type="chain" id="PRO_5003315853" description="Alpha-galactosidase" evidence="11">
    <location>
        <begin position="26"/>
        <end position="423"/>
    </location>
</feature>
<dbReference type="STRING" id="747676.F4S416"/>
<evidence type="ECO:0000313" key="13">
    <source>
        <dbReference type="Proteomes" id="UP000001072"/>
    </source>
</evidence>
<feature type="signal peptide" evidence="11">
    <location>
        <begin position="1"/>
        <end position="25"/>
    </location>
</feature>
<dbReference type="FunFam" id="3.20.20.70:FF:000202">
    <property type="entry name" value="Alpha-galactosidase"/>
    <property type="match status" value="1"/>
</dbReference>
<evidence type="ECO:0000256" key="1">
    <source>
        <dbReference type="ARBA" id="ARBA00001255"/>
    </source>
</evidence>
<dbReference type="InterPro" id="IPR002241">
    <property type="entry name" value="Glyco_hydro_27"/>
</dbReference>
<dbReference type="PRINTS" id="PR00740">
    <property type="entry name" value="GLHYDRLASE27"/>
</dbReference>
<comment type="similarity">
    <text evidence="3 10">Belongs to the glycosyl hydrolase 27 family.</text>
</comment>
<dbReference type="GO" id="GO:0004557">
    <property type="term" value="F:alpha-galactosidase activity"/>
    <property type="evidence" value="ECO:0007669"/>
    <property type="project" value="UniProtKB-EC"/>
</dbReference>
<keyword evidence="13" id="KW-1185">Reference proteome</keyword>
<evidence type="ECO:0000256" key="9">
    <source>
        <dbReference type="ARBA" id="ARBA00023295"/>
    </source>
</evidence>
<dbReference type="Gene3D" id="2.60.40.1180">
    <property type="entry name" value="Golgi alpha-mannosidase II"/>
    <property type="match status" value="1"/>
</dbReference>
<dbReference type="HOGENOM" id="CLU_013093_1_0_1"/>
<dbReference type="eggNOG" id="KOG2366">
    <property type="taxonomic scope" value="Eukaryota"/>
</dbReference>
<evidence type="ECO:0000256" key="7">
    <source>
        <dbReference type="ARBA" id="ARBA00022801"/>
    </source>
</evidence>
<sequence>MPNWIAKPHLVLPFLLVVILKEVSLLDNGFVSPAMGWNTWNKYGCSINEQIILKAAEAIKNHGLDKLGYNCTIDDCWQAPQRGPNNVPLADPKKFPKGIKALADEIHDMGLKVGIYSDAGTYTCGKRYGSLGHEKVDAQTYANWGIDYLKYDNCYNEGLSGTPQISATRYRAMRDALNATGRPIVYSLCQWGEDAVWNWGWTIANSWRISGDIYDHFDRPDDRCPCKDSVSYCALAGFQCSAMNILEKAAGVGQKAGSGGWNDLDMLEVGNGGMSYDEYVAHFSMWAFAKSPLILGNDVTNMSKETLSIISNKEIIALNQDKSFDSGYRVWKMEDPRKSSGSIQLWKTSLVNGSYALAFLNATPKKLDYMVSLADFFFDDVSVFLNTFSMRQTCSSSSTTTSLPKSQKTGRSKIFGMLVGQYM</sequence>
<dbReference type="FunCoup" id="F4S416">
    <property type="interactions" value="147"/>
</dbReference>
<evidence type="ECO:0000313" key="12">
    <source>
        <dbReference type="EMBL" id="EGG00627.1"/>
    </source>
</evidence>
<gene>
    <name evidence="12" type="ORF">MELLADRAFT_39639</name>
</gene>
<protein>
    <recommendedName>
        <fullName evidence="4 10">Alpha-galactosidase</fullName>
        <ecNumber evidence="4 10">3.2.1.22</ecNumber>
    </recommendedName>
    <alternativeName>
        <fullName evidence="10">Melibiase</fullName>
    </alternativeName>
</protein>
<dbReference type="CDD" id="cd14792">
    <property type="entry name" value="GH27"/>
    <property type="match status" value="1"/>
</dbReference>
<dbReference type="SUPFAM" id="SSF51445">
    <property type="entry name" value="(Trans)glycosidases"/>
    <property type="match status" value="1"/>
</dbReference>
<dbReference type="EMBL" id="GL883145">
    <property type="protein sequence ID" value="EGG00627.1"/>
    <property type="molecule type" value="Genomic_DNA"/>
</dbReference>
<keyword evidence="8 10" id="KW-1015">Disulfide bond</keyword>
<comment type="catalytic activity">
    <reaction evidence="1 10">
        <text>Hydrolysis of terminal, non-reducing alpha-D-galactose residues in alpha-D-galactosides, including galactose oligosaccharides, galactomannans and galactolipids.</text>
        <dbReference type="EC" id="3.2.1.22"/>
    </reaction>
</comment>
<dbReference type="InterPro" id="IPR013785">
    <property type="entry name" value="Aldolase_TIM"/>
</dbReference>
<name>F4S416_MELLP</name>
<evidence type="ECO:0000256" key="5">
    <source>
        <dbReference type="ARBA" id="ARBA00022525"/>
    </source>
</evidence>
<dbReference type="InParanoid" id="F4S416"/>
<dbReference type="GeneID" id="18927828"/>
<evidence type="ECO:0000256" key="2">
    <source>
        <dbReference type="ARBA" id="ARBA00004613"/>
    </source>
</evidence>
<accession>F4S416</accession>
<dbReference type="VEuPathDB" id="FungiDB:MELLADRAFT_39639"/>
<keyword evidence="7 10" id="KW-0378">Hydrolase</keyword>
<evidence type="ECO:0000256" key="4">
    <source>
        <dbReference type="ARBA" id="ARBA00012755"/>
    </source>
</evidence>